<dbReference type="InterPro" id="IPR036397">
    <property type="entry name" value="RNaseH_sf"/>
</dbReference>
<name>A0AA39VZH4_ACESA</name>
<protein>
    <recommendedName>
        <fullName evidence="1">RNase H type-1 domain-containing protein</fullName>
    </recommendedName>
</protein>
<evidence type="ECO:0000313" key="2">
    <source>
        <dbReference type="EMBL" id="KAK0598210.1"/>
    </source>
</evidence>
<dbReference type="PANTHER" id="PTHR47074">
    <property type="entry name" value="BNAC02G40300D PROTEIN"/>
    <property type="match status" value="1"/>
</dbReference>
<reference evidence="2" key="2">
    <citation type="submission" date="2023-06" db="EMBL/GenBank/DDBJ databases">
        <authorList>
            <person name="Swenson N.G."/>
            <person name="Wegrzyn J.L."/>
            <person name="Mcevoy S.L."/>
        </authorList>
    </citation>
    <scope>NUCLEOTIDE SEQUENCE</scope>
    <source>
        <strain evidence="2">NS2018</strain>
        <tissue evidence="2">Leaf</tissue>
    </source>
</reference>
<dbReference type="InterPro" id="IPR002156">
    <property type="entry name" value="RNaseH_domain"/>
</dbReference>
<dbReference type="SUPFAM" id="SSF53098">
    <property type="entry name" value="Ribonuclease H-like"/>
    <property type="match status" value="1"/>
</dbReference>
<comment type="caution">
    <text evidence="2">The sequence shown here is derived from an EMBL/GenBank/DDBJ whole genome shotgun (WGS) entry which is preliminary data.</text>
</comment>
<dbReference type="Gene3D" id="3.30.420.10">
    <property type="entry name" value="Ribonuclease H-like superfamily/Ribonuclease H"/>
    <property type="match status" value="1"/>
</dbReference>
<dbReference type="AlphaFoldDB" id="A0AA39VZH4"/>
<keyword evidence="3" id="KW-1185">Reference proteome</keyword>
<evidence type="ECO:0000259" key="1">
    <source>
        <dbReference type="Pfam" id="PF13456"/>
    </source>
</evidence>
<dbReference type="InterPro" id="IPR044730">
    <property type="entry name" value="RNase_H-like_dom_plant"/>
</dbReference>
<evidence type="ECO:0000313" key="3">
    <source>
        <dbReference type="Proteomes" id="UP001168877"/>
    </source>
</evidence>
<dbReference type="InterPro" id="IPR052929">
    <property type="entry name" value="RNase_H-like_EbsB-rel"/>
</dbReference>
<gene>
    <name evidence="2" type="ORF">LWI29_032563</name>
</gene>
<reference evidence="2" key="1">
    <citation type="journal article" date="2022" name="Plant J.">
        <title>Strategies of tolerance reflected in two North American maple genomes.</title>
        <authorList>
            <person name="McEvoy S.L."/>
            <person name="Sezen U.U."/>
            <person name="Trouern-Trend A."/>
            <person name="McMahon S.M."/>
            <person name="Schaberg P.G."/>
            <person name="Yang J."/>
            <person name="Wegrzyn J.L."/>
            <person name="Swenson N.G."/>
        </authorList>
    </citation>
    <scope>NUCLEOTIDE SEQUENCE</scope>
    <source>
        <strain evidence="2">NS2018</strain>
    </source>
</reference>
<organism evidence="2 3">
    <name type="scientific">Acer saccharum</name>
    <name type="common">Sugar maple</name>
    <dbReference type="NCBI Taxonomy" id="4024"/>
    <lineage>
        <taxon>Eukaryota</taxon>
        <taxon>Viridiplantae</taxon>
        <taxon>Streptophyta</taxon>
        <taxon>Embryophyta</taxon>
        <taxon>Tracheophyta</taxon>
        <taxon>Spermatophyta</taxon>
        <taxon>Magnoliopsida</taxon>
        <taxon>eudicotyledons</taxon>
        <taxon>Gunneridae</taxon>
        <taxon>Pentapetalae</taxon>
        <taxon>rosids</taxon>
        <taxon>malvids</taxon>
        <taxon>Sapindales</taxon>
        <taxon>Sapindaceae</taxon>
        <taxon>Hippocastanoideae</taxon>
        <taxon>Acereae</taxon>
        <taxon>Acer</taxon>
    </lineage>
</organism>
<feature type="domain" description="RNase H type-1" evidence="1">
    <location>
        <begin position="11"/>
        <end position="133"/>
    </location>
</feature>
<dbReference type="GO" id="GO:0003676">
    <property type="term" value="F:nucleic acid binding"/>
    <property type="evidence" value="ECO:0007669"/>
    <property type="project" value="InterPro"/>
</dbReference>
<dbReference type="EMBL" id="JAUESC010000004">
    <property type="protein sequence ID" value="KAK0598210.1"/>
    <property type="molecule type" value="Genomic_DNA"/>
</dbReference>
<dbReference type="PANTHER" id="PTHR47074:SF48">
    <property type="entry name" value="POLYNUCLEOTIDYL TRANSFERASE, RIBONUCLEASE H-LIKE SUPERFAMILY PROTEIN"/>
    <property type="match status" value="1"/>
</dbReference>
<sequence>MPPEAGVFKINCDAVVETGACKTGIGVVIRDEAGFVLASCSQIISANFDLETAKTMAVYRGLIFSRDCGLTPCCLEIDSEKVVKRIVDGGCLDANSGAILASIASLMEGSRLSSITHIHKEANRVALELAKNALCIDEDLFWLEDVPWCISSLIEAEKPS</sequence>
<dbReference type="Pfam" id="PF13456">
    <property type="entry name" value="RVT_3"/>
    <property type="match status" value="1"/>
</dbReference>
<dbReference type="GO" id="GO:0004523">
    <property type="term" value="F:RNA-DNA hybrid ribonuclease activity"/>
    <property type="evidence" value="ECO:0007669"/>
    <property type="project" value="InterPro"/>
</dbReference>
<accession>A0AA39VZH4</accession>
<proteinExistence type="predicted"/>
<dbReference type="InterPro" id="IPR012337">
    <property type="entry name" value="RNaseH-like_sf"/>
</dbReference>
<dbReference type="Proteomes" id="UP001168877">
    <property type="component" value="Unassembled WGS sequence"/>
</dbReference>
<dbReference type="CDD" id="cd06222">
    <property type="entry name" value="RNase_H_like"/>
    <property type="match status" value="1"/>
</dbReference>